<evidence type="ECO:0000256" key="4">
    <source>
        <dbReference type="SAM" id="MobiDB-lite"/>
    </source>
</evidence>
<gene>
    <name evidence="6" type="ORF">ACFQZP_11515</name>
</gene>
<keyword evidence="7" id="KW-1185">Reference proteome</keyword>
<evidence type="ECO:0000256" key="1">
    <source>
        <dbReference type="ARBA" id="ARBA00023015"/>
    </source>
</evidence>
<dbReference type="Gene3D" id="1.10.10.10">
    <property type="entry name" value="Winged helix-like DNA-binding domain superfamily/Winged helix DNA-binding domain"/>
    <property type="match status" value="1"/>
</dbReference>
<protein>
    <submittedName>
        <fullName evidence="6">MarR family winged helix-turn-helix transcriptional regulator</fullName>
    </submittedName>
</protein>
<feature type="region of interest" description="Disordered" evidence="4">
    <location>
        <begin position="1"/>
        <end position="23"/>
    </location>
</feature>
<evidence type="ECO:0000259" key="5">
    <source>
        <dbReference type="PROSITE" id="PS50995"/>
    </source>
</evidence>
<dbReference type="InterPro" id="IPR000835">
    <property type="entry name" value="HTH_MarR-typ"/>
</dbReference>
<dbReference type="InterPro" id="IPR039422">
    <property type="entry name" value="MarR/SlyA-like"/>
</dbReference>
<comment type="caution">
    <text evidence="6">The sequence shown here is derived from an EMBL/GenBank/DDBJ whole genome shotgun (WGS) entry which is preliminary data.</text>
</comment>
<dbReference type="InterPro" id="IPR036390">
    <property type="entry name" value="WH_DNA-bd_sf"/>
</dbReference>
<organism evidence="6 7">
    <name type="scientific">Streptomyces lutosisoli</name>
    <dbReference type="NCBI Taxonomy" id="2665721"/>
    <lineage>
        <taxon>Bacteria</taxon>
        <taxon>Bacillati</taxon>
        <taxon>Actinomycetota</taxon>
        <taxon>Actinomycetes</taxon>
        <taxon>Kitasatosporales</taxon>
        <taxon>Streptomycetaceae</taxon>
        <taxon>Streptomyces</taxon>
    </lineage>
</organism>
<dbReference type="SUPFAM" id="SSF46785">
    <property type="entry name" value="Winged helix' DNA-binding domain"/>
    <property type="match status" value="1"/>
</dbReference>
<dbReference type="InterPro" id="IPR036388">
    <property type="entry name" value="WH-like_DNA-bd_sf"/>
</dbReference>
<dbReference type="PROSITE" id="PS01117">
    <property type="entry name" value="HTH_MARR_1"/>
    <property type="match status" value="1"/>
</dbReference>
<evidence type="ECO:0000313" key="6">
    <source>
        <dbReference type="EMBL" id="MFD0282308.1"/>
    </source>
</evidence>
<sequence>MKSGSDPSTSSTPSTASVPPESPSALLALQRATHTTLRTLAAELVDLDLTASEINALANLADGRSRTVSELGAAVGARPTTLTSVLDRLERRGHITRGTRAGDRRSVLIELTPSGHAAADMIRQTVTDLEQRALGDLPPAAVAGFHAVLRALTDASS</sequence>
<dbReference type="PANTHER" id="PTHR33164:SF43">
    <property type="entry name" value="HTH-TYPE TRANSCRIPTIONAL REPRESSOR YETL"/>
    <property type="match status" value="1"/>
</dbReference>
<evidence type="ECO:0000256" key="3">
    <source>
        <dbReference type="ARBA" id="ARBA00023163"/>
    </source>
</evidence>
<dbReference type="RefSeq" id="WP_381265335.1">
    <property type="nucleotide sequence ID" value="NZ_JBHTBI010000153.1"/>
</dbReference>
<evidence type="ECO:0000313" key="7">
    <source>
        <dbReference type="Proteomes" id="UP001596957"/>
    </source>
</evidence>
<dbReference type="InterPro" id="IPR023187">
    <property type="entry name" value="Tscrpt_reg_MarR-type_CS"/>
</dbReference>
<feature type="domain" description="HTH marR-type" evidence="5">
    <location>
        <begin position="22"/>
        <end position="154"/>
    </location>
</feature>
<dbReference type="Proteomes" id="UP001596957">
    <property type="component" value="Unassembled WGS sequence"/>
</dbReference>
<keyword evidence="3" id="KW-0804">Transcription</keyword>
<dbReference type="EMBL" id="JBHTEC010000001">
    <property type="protein sequence ID" value="MFD0282308.1"/>
    <property type="molecule type" value="Genomic_DNA"/>
</dbReference>
<dbReference type="PANTHER" id="PTHR33164">
    <property type="entry name" value="TRANSCRIPTIONAL REGULATOR, MARR FAMILY"/>
    <property type="match status" value="1"/>
</dbReference>
<accession>A0ABW2VCR5</accession>
<dbReference type="Pfam" id="PF01047">
    <property type="entry name" value="MarR"/>
    <property type="match status" value="1"/>
</dbReference>
<keyword evidence="2" id="KW-0238">DNA-binding</keyword>
<name>A0ABW2VCR5_9ACTN</name>
<evidence type="ECO:0000256" key="2">
    <source>
        <dbReference type="ARBA" id="ARBA00023125"/>
    </source>
</evidence>
<proteinExistence type="predicted"/>
<dbReference type="SMART" id="SM00347">
    <property type="entry name" value="HTH_MARR"/>
    <property type="match status" value="1"/>
</dbReference>
<reference evidence="7" key="1">
    <citation type="journal article" date="2019" name="Int. J. Syst. Evol. Microbiol.">
        <title>The Global Catalogue of Microorganisms (GCM) 10K type strain sequencing project: providing services to taxonomists for standard genome sequencing and annotation.</title>
        <authorList>
            <consortium name="The Broad Institute Genomics Platform"/>
            <consortium name="The Broad Institute Genome Sequencing Center for Infectious Disease"/>
            <person name="Wu L."/>
            <person name="Ma J."/>
        </authorList>
    </citation>
    <scope>NUCLEOTIDE SEQUENCE [LARGE SCALE GENOMIC DNA]</scope>
    <source>
        <strain evidence="7">CGMCC 4.7198</strain>
    </source>
</reference>
<keyword evidence="1" id="KW-0805">Transcription regulation</keyword>
<dbReference type="PRINTS" id="PR00598">
    <property type="entry name" value="HTHMARR"/>
</dbReference>
<dbReference type="PROSITE" id="PS50995">
    <property type="entry name" value="HTH_MARR_2"/>
    <property type="match status" value="1"/>
</dbReference>